<accession>M3GZK5</accession>
<evidence type="ECO:0000256" key="1">
    <source>
        <dbReference type="SAM" id="Phobius"/>
    </source>
</evidence>
<reference evidence="2 3" key="1">
    <citation type="submission" date="2013-01" db="EMBL/GenBank/DDBJ databases">
        <authorList>
            <person name="Harkins D.M."/>
            <person name="Durkin A.S."/>
            <person name="Brinkac L.M."/>
            <person name="Haft D.H."/>
            <person name="Selengut J.D."/>
            <person name="Sanka R."/>
            <person name="DePew J."/>
            <person name="Purushe J."/>
            <person name="Tulsiani S.M."/>
            <person name="Graham G.C."/>
            <person name="Burns M.-A."/>
            <person name="Dohnt M.F."/>
            <person name="Smythe L.D."/>
            <person name="McKay D.B."/>
            <person name="Craig S.B."/>
            <person name="Vinetz J.M."/>
            <person name="Sutton G.G."/>
            <person name="Nierman W.C."/>
            <person name="Fouts D.E."/>
        </authorList>
    </citation>
    <scope>NUCLEOTIDE SEQUENCE [LARGE SCALE GENOMIC DNA]</scope>
    <source>
        <strain evidence="2 3">LT2116</strain>
    </source>
</reference>
<dbReference type="Proteomes" id="UP000011770">
    <property type="component" value="Unassembled WGS sequence"/>
</dbReference>
<dbReference type="AlphaFoldDB" id="M3GZK5"/>
<comment type="caution">
    <text evidence="2">The sequence shown here is derived from an EMBL/GenBank/DDBJ whole genome shotgun (WGS) entry which is preliminary data.</text>
</comment>
<gene>
    <name evidence="2" type="ORF">LEP1GSC188_1693</name>
</gene>
<name>M3GZK5_9LEPT</name>
<protein>
    <submittedName>
        <fullName evidence="2">Uncharacterized protein</fullName>
    </submittedName>
</protein>
<dbReference type="EMBL" id="AHOR02000024">
    <property type="protein sequence ID" value="EMF82336.1"/>
    <property type="molecule type" value="Genomic_DNA"/>
</dbReference>
<evidence type="ECO:0000313" key="3">
    <source>
        <dbReference type="Proteomes" id="UP000011770"/>
    </source>
</evidence>
<keyword evidence="1" id="KW-0472">Membrane</keyword>
<sequence length="327" mass="38268">MARIYKRFFCVFFVPLFFINCLTLHLSGYQNRESNSPYKFERPAYDGMRILQKKNRPILELSYLIKQEKKLRHYCPTPLETKGNRSDECSYDVQNRELNQECEFKAGDSDPNVRIEDAEKKLFLYELGTAIHLNWDNIISEQRGLFIYRGQPIRKKISDVQKVWTVKQDYFDLQLCIADSKSRTVALDCSKSERDKEDFLRYICTQAEMDCSKQPNTSSLTLSEIPRTSPTYFSITPGNKILYYSDDYLSYRKNFAVWLSDQTASQATSQILQIKFNPESKTLDLRKVVVYGASYLLYPVTIAIDIVTAPFVLAFVWIVFPRNFEVF</sequence>
<feature type="transmembrane region" description="Helical" evidence="1">
    <location>
        <begin position="295"/>
        <end position="320"/>
    </location>
</feature>
<keyword evidence="1" id="KW-0812">Transmembrane</keyword>
<keyword evidence="1" id="KW-1133">Transmembrane helix</keyword>
<organism evidence="2 3">
    <name type="scientific">Leptospira weilii serovar Topaz str. LT2116</name>
    <dbReference type="NCBI Taxonomy" id="1088540"/>
    <lineage>
        <taxon>Bacteria</taxon>
        <taxon>Pseudomonadati</taxon>
        <taxon>Spirochaetota</taxon>
        <taxon>Spirochaetia</taxon>
        <taxon>Leptospirales</taxon>
        <taxon>Leptospiraceae</taxon>
        <taxon>Leptospira</taxon>
    </lineage>
</organism>
<evidence type="ECO:0000313" key="2">
    <source>
        <dbReference type="EMBL" id="EMF82336.1"/>
    </source>
</evidence>
<proteinExistence type="predicted"/>